<dbReference type="EMBL" id="JAJAGQ010000010">
    <property type="protein sequence ID" value="KAJ8551007.1"/>
    <property type="molecule type" value="Genomic_DNA"/>
</dbReference>
<name>A0A9Q1M8B7_9SOLA</name>
<keyword evidence="3" id="KW-1185">Reference proteome</keyword>
<evidence type="ECO:0000256" key="1">
    <source>
        <dbReference type="ARBA" id="ARBA00005437"/>
    </source>
</evidence>
<gene>
    <name evidence="2" type="ORF">K7X08_000377</name>
</gene>
<dbReference type="PANTHER" id="PTHR31087:SF120">
    <property type="entry name" value="PROTEIN LURP-ONE-RELATED 10-LIKE"/>
    <property type="match status" value="1"/>
</dbReference>
<sequence length="208" mass="23338">MEGANNDRTIVTGPQFCSPQTLQLSMKKKNYIFGGYGYDVKDDSDNLVFTIKEVLGFFSRSKVLIFDAADVPILTLKSKNFTWHSTWQAFKGDSTDKKDLIFSAKTSSMFQFTTKLDIFLASNISEQVCDFTLKANYMESKCDIFTGQSSTLIAQMNKKYTAGSIFLGRDQFMVRVNSNVDHAFIVSIIVILQEITSSGQRSGRSSIQ</sequence>
<dbReference type="Gene3D" id="2.40.160.200">
    <property type="entry name" value="LURP1-related"/>
    <property type="match status" value="1"/>
</dbReference>
<dbReference type="AlphaFoldDB" id="A0A9Q1M8B7"/>
<dbReference type="InterPro" id="IPR025659">
    <property type="entry name" value="Tubby-like_C"/>
</dbReference>
<dbReference type="Pfam" id="PF04525">
    <property type="entry name" value="LOR"/>
    <property type="match status" value="1"/>
</dbReference>
<dbReference type="InterPro" id="IPR007612">
    <property type="entry name" value="LOR"/>
</dbReference>
<evidence type="ECO:0000313" key="3">
    <source>
        <dbReference type="Proteomes" id="UP001152561"/>
    </source>
</evidence>
<dbReference type="InterPro" id="IPR038595">
    <property type="entry name" value="LOR_sf"/>
</dbReference>
<accession>A0A9Q1M8B7</accession>
<evidence type="ECO:0000313" key="2">
    <source>
        <dbReference type="EMBL" id="KAJ8551007.1"/>
    </source>
</evidence>
<comment type="similarity">
    <text evidence="1">Belongs to the LOR family.</text>
</comment>
<dbReference type="OrthoDB" id="1286889at2759"/>
<dbReference type="PANTHER" id="PTHR31087">
    <property type="match status" value="1"/>
</dbReference>
<reference evidence="3" key="1">
    <citation type="journal article" date="2023" name="Proc. Natl. Acad. Sci. U.S.A.">
        <title>Genomic and structural basis for evolution of tropane alkaloid biosynthesis.</title>
        <authorList>
            <person name="Wanga Y.-J."/>
            <person name="Taina T."/>
            <person name="Yua J.-Y."/>
            <person name="Lia J."/>
            <person name="Xua B."/>
            <person name="Chenc J."/>
            <person name="D'Auriad J.C."/>
            <person name="Huanga J.-P."/>
            <person name="Huanga S.-X."/>
        </authorList>
    </citation>
    <scope>NUCLEOTIDE SEQUENCE [LARGE SCALE GENOMIC DNA]</scope>
    <source>
        <strain evidence="3">cv. KIB-2019</strain>
    </source>
</reference>
<dbReference type="Proteomes" id="UP001152561">
    <property type="component" value="Unassembled WGS sequence"/>
</dbReference>
<comment type="caution">
    <text evidence="2">The sequence shown here is derived from an EMBL/GenBank/DDBJ whole genome shotgun (WGS) entry which is preliminary data.</text>
</comment>
<proteinExistence type="inferred from homology"/>
<dbReference type="SUPFAM" id="SSF54518">
    <property type="entry name" value="Tubby C-terminal domain-like"/>
    <property type="match status" value="1"/>
</dbReference>
<protein>
    <submittedName>
        <fullName evidence="2">Uncharacterized protein</fullName>
    </submittedName>
</protein>
<organism evidence="2 3">
    <name type="scientific">Anisodus acutangulus</name>
    <dbReference type="NCBI Taxonomy" id="402998"/>
    <lineage>
        <taxon>Eukaryota</taxon>
        <taxon>Viridiplantae</taxon>
        <taxon>Streptophyta</taxon>
        <taxon>Embryophyta</taxon>
        <taxon>Tracheophyta</taxon>
        <taxon>Spermatophyta</taxon>
        <taxon>Magnoliopsida</taxon>
        <taxon>eudicotyledons</taxon>
        <taxon>Gunneridae</taxon>
        <taxon>Pentapetalae</taxon>
        <taxon>asterids</taxon>
        <taxon>lamiids</taxon>
        <taxon>Solanales</taxon>
        <taxon>Solanaceae</taxon>
        <taxon>Solanoideae</taxon>
        <taxon>Hyoscyameae</taxon>
        <taxon>Anisodus</taxon>
    </lineage>
</organism>